<proteinExistence type="predicted"/>
<reference evidence="3" key="1">
    <citation type="submission" date="2025-08" db="UniProtKB">
        <authorList>
            <consortium name="RefSeq"/>
        </authorList>
    </citation>
    <scope>IDENTIFICATION</scope>
</reference>
<dbReference type="Proteomes" id="UP000515152">
    <property type="component" value="Chromosome 16"/>
</dbReference>
<dbReference type="PANTHER" id="PTHR48465:SF1">
    <property type="entry name" value="PROTEIN SSUH2 HOMOLOG"/>
    <property type="match status" value="1"/>
</dbReference>
<organism evidence="2 3">
    <name type="scientific">Clupea harengus</name>
    <name type="common">Atlantic herring</name>
    <dbReference type="NCBI Taxonomy" id="7950"/>
    <lineage>
        <taxon>Eukaryota</taxon>
        <taxon>Metazoa</taxon>
        <taxon>Chordata</taxon>
        <taxon>Craniata</taxon>
        <taxon>Vertebrata</taxon>
        <taxon>Euteleostomi</taxon>
        <taxon>Actinopterygii</taxon>
        <taxon>Neopterygii</taxon>
        <taxon>Teleostei</taxon>
        <taxon>Clupei</taxon>
        <taxon>Clupeiformes</taxon>
        <taxon>Clupeoidei</taxon>
        <taxon>Clupeidae</taxon>
        <taxon>Clupea</taxon>
    </lineage>
</organism>
<evidence type="ECO:0000313" key="2">
    <source>
        <dbReference type="Proteomes" id="UP000515152"/>
    </source>
</evidence>
<gene>
    <name evidence="3" type="primary">LOC105898348</name>
</gene>
<evidence type="ECO:0000256" key="1">
    <source>
        <dbReference type="SAM" id="MobiDB-lite"/>
    </source>
</evidence>
<name>A0A8M1KUD0_CLUHA</name>
<dbReference type="InterPro" id="IPR052789">
    <property type="entry name" value="SSUH2_homolog"/>
</dbReference>
<dbReference type="PANTHER" id="PTHR48465">
    <property type="entry name" value="PROTEIN SSUH2 HOMOLOG"/>
    <property type="match status" value="1"/>
</dbReference>
<keyword evidence="2" id="KW-1185">Reference proteome</keyword>
<dbReference type="KEGG" id="char:105898348"/>
<evidence type="ECO:0000313" key="3">
    <source>
        <dbReference type="RefSeq" id="XP_042566078.1"/>
    </source>
</evidence>
<dbReference type="OrthoDB" id="3355217at2759"/>
<dbReference type="AlphaFoldDB" id="A0A8M1KUD0"/>
<protein>
    <submittedName>
        <fullName evidence="3">Protein SSUH2 homolog</fullName>
    </submittedName>
</protein>
<dbReference type="RefSeq" id="XP_042566078.1">
    <property type="nucleotide sequence ID" value="XM_042710144.1"/>
</dbReference>
<accession>A0A8M1KUD0</accession>
<sequence length="271" mass="31508">MCSPHESQGEFLPPPMPTMPMPESGHTHSDLNILSITEDEAREAFIKFASRKCCYSSSPARDGVITRMEAFNTYRYRLKTFSESRSTEWSQEPYIGMPHLSCDRKRKRRRPCQRTCQRPRCHVCRGLGYLPCCKCQGRKRIVVYVVLEVNWTSHTDVYVVEQNSGLKVDHLRKVSGKKILKDTQTPMVHSLRDFPDPAVVEASERLTREHHANYHSQTSRIRQQRQTIELIPITRVGYMWEEKSFVYFVFGKEFKVSSEDYPAKCCCCSVL</sequence>
<dbReference type="GeneID" id="105898348"/>
<feature type="region of interest" description="Disordered" evidence="1">
    <location>
        <begin position="1"/>
        <end position="29"/>
    </location>
</feature>